<keyword evidence="2 5" id="KW-0689">Ribosomal protein</keyword>
<dbReference type="SUPFAM" id="SSF57829">
    <property type="entry name" value="Zn-binding ribosomal proteins"/>
    <property type="match status" value="1"/>
</dbReference>
<dbReference type="InterPro" id="IPR002677">
    <property type="entry name" value="Ribosomal_bL32"/>
</dbReference>
<dbReference type="Pfam" id="PF01783">
    <property type="entry name" value="Ribosomal_L32p"/>
    <property type="match status" value="1"/>
</dbReference>
<dbReference type="GO" id="GO:0006412">
    <property type="term" value="P:translation"/>
    <property type="evidence" value="ECO:0007669"/>
    <property type="project" value="UniProtKB-UniRule"/>
</dbReference>
<dbReference type="GO" id="GO:0015934">
    <property type="term" value="C:large ribosomal subunit"/>
    <property type="evidence" value="ECO:0007669"/>
    <property type="project" value="InterPro"/>
</dbReference>
<evidence type="ECO:0000256" key="1">
    <source>
        <dbReference type="ARBA" id="ARBA00008560"/>
    </source>
</evidence>
<comment type="similarity">
    <text evidence="1 5">Belongs to the bacterial ribosomal protein bL32 family.</text>
</comment>
<dbReference type="GO" id="GO:0003735">
    <property type="term" value="F:structural constituent of ribosome"/>
    <property type="evidence" value="ECO:0007669"/>
    <property type="project" value="InterPro"/>
</dbReference>
<sequence length="64" mass="7442">MPPHPKRKLSKGRRDRRRAHDALQAANLVLCSQCGSMRLPHRVCPNCGYYEGRQVIEIKEKKKE</sequence>
<keyword evidence="3 5" id="KW-0687">Ribonucleoprotein</keyword>
<proteinExistence type="inferred from homology"/>
<dbReference type="InterPro" id="IPR044957">
    <property type="entry name" value="Ribosomal_bL32_bact"/>
</dbReference>
<evidence type="ECO:0000256" key="2">
    <source>
        <dbReference type="ARBA" id="ARBA00022980"/>
    </source>
</evidence>
<organism evidence="6">
    <name type="scientific">uncultured Chloroflexota bacterium</name>
    <dbReference type="NCBI Taxonomy" id="166587"/>
    <lineage>
        <taxon>Bacteria</taxon>
        <taxon>Bacillati</taxon>
        <taxon>Chloroflexota</taxon>
        <taxon>environmental samples</taxon>
    </lineage>
</organism>
<gene>
    <name evidence="5" type="primary">rpmF</name>
    <name evidence="6" type="ORF">HGMM_F30B08C15</name>
</gene>
<dbReference type="Gene3D" id="1.20.5.640">
    <property type="entry name" value="Single helix bin"/>
    <property type="match status" value="1"/>
</dbReference>
<dbReference type="HAMAP" id="MF_00340">
    <property type="entry name" value="Ribosomal_bL32"/>
    <property type="match status" value="1"/>
</dbReference>
<dbReference type="EMBL" id="AP011725">
    <property type="protein sequence ID" value="BAL55663.1"/>
    <property type="molecule type" value="Genomic_DNA"/>
</dbReference>
<accession>H5SHM7</accession>
<dbReference type="NCBIfam" id="TIGR01031">
    <property type="entry name" value="rpmF_bact"/>
    <property type="match status" value="1"/>
</dbReference>
<dbReference type="PANTHER" id="PTHR35534">
    <property type="entry name" value="50S RIBOSOMAL PROTEIN L32"/>
    <property type="match status" value="1"/>
</dbReference>
<reference evidence="6" key="1">
    <citation type="journal article" date="2005" name="Environ. Microbiol.">
        <title>Genetic and functional properties of uncultivated thermophilic crenarchaeotes from a subsurface gold mine as revealed by analysis of genome fragments.</title>
        <authorList>
            <person name="Nunoura T."/>
            <person name="Hirayama H."/>
            <person name="Takami H."/>
            <person name="Oida H."/>
            <person name="Nishi S."/>
            <person name="Shimamura S."/>
            <person name="Suzuki Y."/>
            <person name="Inagaki F."/>
            <person name="Takai K."/>
            <person name="Nealson K.H."/>
            <person name="Horikoshi K."/>
        </authorList>
    </citation>
    <scope>NUCLEOTIDE SEQUENCE</scope>
</reference>
<dbReference type="InterPro" id="IPR011332">
    <property type="entry name" value="Ribosomal_zn-bd"/>
</dbReference>
<evidence type="ECO:0000256" key="4">
    <source>
        <dbReference type="ARBA" id="ARBA00035178"/>
    </source>
</evidence>
<evidence type="ECO:0000313" key="6">
    <source>
        <dbReference type="EMBL" id="BAL55663.1"/>
    </source>
</evidence>
<dbReference type="AlphaFoldDB" id="H5SHM7"/>
<dbReference type="PANTHER" id="PTHR35534:SF1">
    <property type="entry name" value="LARGE RIBOSOMAL SUBUNIT PROTEIN BL32"/>
    <property type="match status" value="1"/>
</dbReference>
<evidence type="ECO:0000256" key="5">
    <source>
        <dbReference type="HAMAP-Rule" id="MF_00340"/>
    </source>
</evidence>
<reference evidence="6" key="2">
    <citation type="journal article" date="2012" name="PLoS ONE">
        <title>A Deeply Branching Thermophilic Bacterium with an Ancient Acetyl-CoA Pathway Dominates a Subsurface Ecosystem.</title>
        <authorList>
            <person name="Takami H."/>
            <person name="Noguchi H."/>
            <person name="Takaki Y."/>
            <person name="Uchiyama I."/>
            <person name="Toyoda A."/>
            <person name="Nishi S."/>
            <person name="Chee G.-J."/>
            <person name="Arai W."/>
            <person name="Nunoura T."/>
            <person name="Itoh T."/>
            <person name="Hattori M."/>
            <person name="Takai K."/>
        </authorList>
    </citation>
    <scope>NUCLEOTIDE SEQUENCE</scope>
</reference>
<name>H5SHM7_9CHLR</name>
<protein>
    <recommendedName>
        <fullName evidence="4 5">Large ribosomal subunit protein bL32</fullName>
    </recommendedName>
</protein>
<evidence type="ECO:0000256" key="3">
    <source>
        <dbReference type="ARBA" id="ARBA00023274"/>
    </source>
</evidence>